<evidence type="ECO:0000256" key="2">
    <source>
        <dbReference type="ARBA" id="ARBA00005540"/>
    </source>
</evidence>
<keyword evidence="3" id="KW-0813">Transport</keyword>
<sequence>MKIIQTVLENSLFVAQFMAIVFIIFASSYAIEKKFNTINSSRERILNTKKIVVIGLFSAISSVLMMIEMPLPFAPPFYKIDLSEVPVLIVTFAYGPVAGVLTEFCKIVLKLIFRSTNTAFVGELANFVVGCSLILPAGFIYLFNRNKHYAIIGCVAGTLFMTVFGSAFNAIYLLPKFAQLYGMSLDNIVAMGSSVNPAINSIQTLVLFATVPFNVIKGVFVSGITVLLYKKLSIILRSQGKAAVRAGVN</sequence>
<name>G5GIL7_9FIRM</name>
<comment type="caution">
    <text evidence="9">The sequence shown here is derived from an EMBL/GenBank/DDBJ whole genome shotgun (WGS) entry which is preliminary data.</text>
</comment>
<reference evidence="9 10" key="1">
    <citation type="submission" date="2011-08" db="EMBL/GenBank/DDBJ databases">
        <title>The Genome Sequence of Johnsonella ignava ATCC 51276.</title>
        <authorList>
            <consortium name="The Broad Institute Genome Sequencing Platform"/>
            <person name="Earl A."/>
            <person name="Ward D."/>
            <person name="Feldgarden M."/>
            <person name="Gevers D."/>
            <person name="Izard J."/>
            <person name="Blanton J.M."/>
            <person name="Baranova O.V."/>
            <person name="Dewhirst F.E."/>
            <person name="Young S.K."/>
            <person name="Zeng Q."/>
            <person name="Gargeya S."/>
            <person name="Fitzgerald M."/>
            <person name="Haas B."/>
            <person name="Abouelleil A."/>
            <person name="Alvarado L."/>
            <person name="Arachchi H.M."/>
            <person name="Berlin A."/>
            <person name="Brown A."/>
            <person name="Chapman S.B."/>
            <person name="Chen Z."/>
            <person name="Dunbar C."/>
            <person name="Freedman E."/>
            <person name="Gearin G."/>
            <person name="Gellesch M."/>
            <person name="Goldberg J."/>
            <person name="Griggs A."/>
            <person name="Gujja S."/>
            <person name="Heiman D."/>
            <person name="Howarth C."/>
            <person name="Larson L."/>
            <person name="Lui A."/>
            <person name="MacDonald P.J.P."/>
            <person name="Montmayeur A."/>
            <person name="Murphy C."/>
            <person name="Neiman D."/>
            <person name="Pearson M."/>
            <person name="Priest M."/>
            <person name="Roberts A."/>
            <person name="Saif S."/>
            <person name="Shea T."/>
            <person name="Shenoy N."/>
            <person name="Sisk P."/>
            <person name="Stolte C."/>
            <person name="Sykes S."/>
            <person name="Wortman J."/>
            <person name="Nusbaum C."/>
            <person name="Birren B."/>
        </authorList>
    </citation>
    <scope>NUCLEOTIDE SEQUENCE [LARGE SCALE GENOMIC DNA]</scope>
    <source>
        <strain evidence="9 10">ATCC 51276</strain>
    </source>
</reference>
<evidence type="ECO:0000256" key="3">
    <source>
        <dbReference type="ARBA" id="ARBA00022448"/>
    </source>
</evidence>
<evidence type="ECO:0008006" key="11">
    <source>
        <dbReference type="Google" id="ProtNLM"/>
    </source>
</evidence>
<dbReference type="InterPro" id="IPR025720">
    <property type="entry name" value="RibU"/>
</dbReference>
<accession>G5GIL7</accession>
<evidence type="ECO:0000256" key="6">
    <source>
        <dbReference type="ARBA" id="ARBA00022989"/>
    </source>
</evidence>
<proteinExistence type="inferred from homology"/>
<protein>
    <recommendedName>
        <fullName evidence="11">Riboflavin transporter</fullName>
    </recommendedName>
</protein>
<dbReference type="PATRIC" id="fig|679200.3.peg.1495"/>
<dbReference type="PANTHER" id="PTHR38438">
    <property type="entry name" value="RIBOFLAVIN TRANSPORTER RIBU"/>
    <property type="match status" value="1"/>
</dbReference>
<dbReference type="GO" id="GO:0005886">
    <property type="term" value="C:plasma membrane"/>
    <property type="evidence" value="ECO:0007669"/>
    <property type="project" value="UniProtKB-SubCell"/>
</dbReference>
<dbReference type="PANTHER" id="PTHR38438:SF1">
    <property type="entry name" value="RIBOFLAVIN TRANSPORTER RIBU"/>
    <property type="match status" value="1"/>
</dbReference>
<evidence type="ECO:0000256" key="1">
    <source>
        <dbReference type="ARBA" id="ARBA00004651"/>
    </source>
</evidence>
<dbReference type="RefSeq" id="WP_005541022.1">
    <property type="nucleotide sequence ID" value="NZ_JH378833.1"/>
</dbReference>
<feature type="transmembrane region" description="Helical" evidence="8">
    <location>
        <begin position="205"/>
        <end position="229"/>
    </location>
</feature>
<feature type="transmembrane region" description="Helical" evidence="8">
    <location>
        <begin position="149"/>
        <end position="173"/>
    </location>
</feature>
<organism evidence="9 10">
    <name type="scientific">Johnsonella ignava ATCC 51276</name>
    <dbReference type="NCBI Taxonomy" id="679200"/>
    <lineage>
        <taxon>Bacteria</taxon>
        <taxon>Bacillati</taxon>
        <taxon>Bacillota</taxon>
        <taxon>Clostridia</taxon>
        <taxon>Lachnospirales</taxon>
        <taxon>Lachnospiraceae</taxon>
        <taxon>Johnsonella</taxon>
    </lineage>
</organism>
<evidence type="ECO:0000256" key="5">
    <source>
        <dbReference type="ARBA" id="ARBA00022692"/>
    </source>
</evidence>
<evidence type="ECO:0000256" key="7">
    <source>
        <dbReference type="ARBA" id="ARBA00023136"/>
    </source>
</evidence>
<dbReference type="HOGENOM" id="CLU_086673_1_0_9"/>
<feature type="transmembrane region" description="Helical" evidence="8">
    <location>
        <begin position="124"/>
        <end position="143"/>
    </location>
</feature>
<keyword evidence="4" id="KW-1003">Cell membrane</keyword>
<keyword evidence="7 8" id="KW-0472">Membrane</keyword>
<dbReference type="InterPro" id="IPR024529">
    <property type="entry name" value="ECF_trnsprt_substrate-spec"/>
</dbReference>
<dbReference type="EMBL" id="ACZL01000023">
    <property type="protein sequence ID" value="EHI55271.1"/>
    <property type="molecule type" value="Genomic_DNA"/>
</dbReference>
<keyword evidence="10" id="KW-1185">Reference proteome</keyword>
<dbReference type="Proteomes" id="UP000003011">
    <property type="component" value="Unassembled WGS sequence"/>
</dbReference>
<dbReference type="eggNOG" id="COG3601">
    <property type="taxonomic scope" value="Bacteria"/>
</dbReference>
<comment type="similarity">
    <text evidence="2">Belongs to the prokaryotic riboflavin transporter (P-RFT) (TC 2.A.87) family.</text>
</comment>
<evidence type="ECO:0000313" key="10">
    <source>
        <dbReference type="Proteomes" id="UP000003011"/>
    </source>
</evidence>
<keyword evidence="5 8" id="KW-0812">Transmembrane</keyword>
<dbReference type="GO" id="GO:0032217">
    <property type="term" value="F:riboflavin transmembrane transporter activity"/>
    <property type="evidence" value="ECO:0007669"/>
    <property type="project" value="InterPro"/>
</dbReference>
<dbReference type="STRING" id="679200.HMPREF9333_01407"/>
<dbReference type="Pfam" id="PF12822">
    <property type="entry name" value="ECF_trnsprt"/>
    <property type="match status" value="1"/>
</dbReference>
<evidence type="ECO:0000256" key="4">
    <source>
        <dbReference type="ARBA" id="ARBA00022475"/>
    </source>
</evidence>
<evidence type="ECO:0000256" key="8">
    <source>
        <dbReference type="SAM" id="Phobius"/>
    </source>
</evidence>
<gene>
    <name evidence="9" type="ORF">HMPREF9333_01407</name>
</gene>
<feature type="transmembrane region" description="Helical" evidence="8">
    <location>
        <begin position="12"/>
        <end position="31"/>
    </location>
</feature>
<dbReference type="Gene3D" id="1.10.1760.20">
    <property type="match status" value="1"/>
</dbReference>
<comment type="subcellular location">
    <subcellularLocation>
        <location evidence="1">Cell membrane</location>
        <topology evidence="1">Multi-pass membrane protein</topology>
    </subcellularLocation>
</comment>
<feature type="transmembrane region" description="Helical" evidence="8">
    <location>
        <begin position="51"/>
        <end position="67"/>
    </location>
</feature>
<evidence type="ECO:0000313" key="9">
    <source>
        <dbReference type="EMBL" id="EHI55271.1"/>
    </source>
</evidence>
<dbReference type="AlphaFoldDB" id="G5GIL7"/>
<keyword evidence="6 8" id="KW-1133">Transmembrane helix</keyword>